<dbReference type="InterPro" id="IPR007361">
    <property type="entry name" value="DUF427"/>
</dbReference>
<dbReference type="PANTHER" id="PTHR43058:SF1">
    <property type="entry name" value="DUF427 DOMAIN-CONTAINING PROTEIN"/>
    <property type="match status" value="1"/>
</dbReference>
<reference evidence="2 3" key="1">
    <citation type="submission" date="2018-04" db="EMBL/GenBank/DDBJ databases">
        <title>Complete genome uncultured novel isolate.</title>
        <authorList>
            <person name="Merlino G."/>
        </authorList>
    </citation>
    <scope>NUCLEOTIDE SEQUENCE [LARGE SCALE GENOMIC DNA]</scope>
    <source>
        <strain evidence="3">R1DC9</strain>
    </source>
</reference>
<organism evidence="2 3">
    <name type="scientific">Mangrovivirga cuniculi</name>
    <dbReference type="NCBI Taxonomy" id="2715131"/>
    <lineage>
        <taxon>Bacteria</taxon>
        <taxon>Pseudomonadati</taxon>
        <taxon>Bacteroidota</taxon>
        <taxon>Cytophagia</taxon>
        <taxon>Cytophagales</taxon>
        <taxon>Mangrovivirgaceae</taxon>
        <taxon>Mangrovivirga</taxon>
    </lineage>
</organism>
<proteinExistence type="predicted"/>
<dbReference type="OrthoDB" id="119916at2"/>
<evidence type="ECO:0000259" key="1">
    <source>
        <dbReference type="Pfam" id="PF04248"/>
    </source>
</evidence>
<evidence type="ECO:0000313" key="3">
    <source>
        <dbReference type="Proteomes" id="UP000298616"/>
    </source>
</evidence>
<accession>A0A4D7JSA2</accession>
<dbReference type="KEGG" id="fpf:DCC35_12795"/>
<dbReference type="Proteomes" id="UP000298616">
    <property type="component" value="Chromosome"/>
</dbReference>
<dbReference type="PANTHER" id="PTHR43058">
    <property type="entry name" value="SLR0655 PROTEIN"/>
    <property type="match status" value="1"/>
</dbReference>
<evidence type="ECO:0000313" key="2">
    <source>
        <dbReference type="EMBL" id="QCK15562.1"/>
    </source>
</evidence>
<protein>
    <recommendedName>
        <fullName evidence="1">DUF427 domain-containing protein</fullName>
    </recommendedName>
</protein>
<keyword evidence="3" id="KW-1185">Reference proteome</keyword>
<dbReference type="InterPro" id="IPR038694">
    <property type="entry name" value="DUF427_sf"/>
</dbReference>
<dbReference type="EMBL" id="CP028923">
    <property type="protein sequence ID" value="QCK15562.1"/>
    <property type="molecule type" value="Genomic_DNA"/>
</dbReference>
<dbReference type="Gene3D" id="2.170.150.40">
    <property type="entry name" value="Domain of unknown function (DUF427)"/>
    <property type="match status" value="1"/>
</dbReference>
<dbReference type="RefSeq" id="WP_137091158.1">
    <property type="nucleotide sequence ID" value="NZ_CP028923.1"/>
</dbReference>
<feature type="domain" description="DUF427" evidence="1">
    <location>
        <begin position="32"/>
        <end position="123"/>
    </location>
</feature>
<gene>
    <name evidence="2" type="ORF">DCC35_12795</name>
</gene>
<sequence length="165" mass="19081">MKKPNPEKTGKGQESVWDYPRPPLLERTSKLIEVWFNNECIARSNKCYRVLETSHPPQFYIPPSDVNKKFLLDSDLETHCEWKGKGRYYDLKAGGKWSENAAWYYDDPTKEFEEIKNYLAFYAGRVDQCLVDKEVVVPQPGGFYGGWITDDVVGPFKGVDGSWGW</sequence>
<dbReference type="AlphaFoldDB" id="A0A4D7JSA2"/>
<name>A0A4D7JSA2_9BACT</name>
<dbReference type="Pfam" id="PF04248">
    <property type="entry name" value="NTP_transf_9"/>
    <property type="match status" value="1"/>
</dbReference>